<organism evidence="3 4">
    <name type="scientific">Pseudomonas fluorescens</name>
    <dbReference type="NCBI Taxonomy" id="294"/>
    <lineage>
        <taxon>Bacteria</taxon>
        <taxon>Pseudomonadati</taxon>
        <taxon>Pseudomonadota</taxon>
        <taxon>Gammaproteobacteria</taxon>
        <taxon>Pseudomonadales</taxon>
        <taxon>Pseudomonadaceae</taxon>
        <taxon>Pseudomonas</taxon>
    </lineage>
</organism>
<gene>
    <name evidence="3" type="ORF">PS631_04312</name>
</gene>
<dbReference type="Proteomes" id="UP000399692">
    <property type="component" value="Unassembled WGS sequence"/>
</dbReference>
<reference evidence="3 4" key="1">
    <citation type="submission" date="2019-09" db="EMBL/GenBank/DDBJ databases">
        <authorList>
            <person name="Chandra G."/>
            <person name="Truman W A."/>
        </authorList>
    </citation>
    <scope>NUCLEOTIDE SEQUENCE [LARGE SCALE GENOMIC DNA]</scope>
    <source>
        <strain evidence="3">PS631</strain>
    </source>
</reference>
<evidence type="ECO:0000313" key="3">
    <source>
        <dbReference type="EMBL" id="VVN19635.1"/>
    </source>
</evidence>
<keyword evidence="2" id="KW-1133">Transmembrane helix</keyword>
<proteinExistence type="predicted"/>
<evidence type="ECO:0000256" key="2">
    <source>
        <dbReference type="SAM" id="Phobius"/>
    </source>
</evidence>
<name>A0A5E6VNS1_PSEFL</name>
<sequence>MQIPEWLVGLLVSSVSSATIVAAVAWLLKSWIGERLRAGIKHEYDDRLEQLKAELKKQGDENLALLKSEIDRQAEKLRIASSSFSDVQRAVIQKKISAVECLWLAVIEMRRLTPAPIITSEVLTRSELLGVYKGPLGDDIRAIEFGLISKFFGEVENHRPFLGEVVWSQFASMASLMGRIVYLFRQGRVDPEKLVWYEDQGILQIISVLFGADLAGEFRNLKHSQIRWLNAHFDRQLFSTIDIFLSGREFGEAALQHAEFALGAITRPSPVP</sequence>
<evidence type="ECO:0000313" key="4">
    <source>
        <dbReference type="Proteomes" id="UP000399692"/>
    </source>
</evidence>
<keyword evidence="2" id="KW-0812">Transmembrane</keyword>
<dbReference type="OrthoDB" id="7067191at2"/>
<dbReference type="EMBL" id="CABVHF010000020">
    <property type="protein sequence ID" value="VVN19635.1"/>
    <property type="molecule type" value="Genomic_DNA"/>
</dbReference>
<feature type="coiled-coil region" evidence="1">
    <location>
        <begin position="41"/>
        <end position="68"/>
    </location>
</feature>
<protein>
    <submittedName>
        <fullName evidence="3">Uncharacterized protein</fullName>
    </submittedName>
</protein>
<keyword evidence="2" id="KW-0472">Membrane</keyword>
<accession>A0A5E6VNS1</accession>
<feature type="transmembrane region" description="Helical" evidence="2">
    <location>
        <begin position="6"/>
        <end position="28"/>
    </location>
</feature>
<dbReference type="RefSeq" id="WP_150571233.1">
    <property type="nucleotide sequence ID" value="NZ_CABVHF010000020.1"/>
</dbReference>
<dbReference type="AlphaFoldDB" id="A0A5E6VNS1"/>
<evidence type="ECO:0000256" key="1">
    <source>
        <dbReference type="SAM" id="Coils"/>
    </source>
</evidence>
<keyword evidence="1" id="KW-0175">Coiled coil</keyword>